<dbReference type="GO" id="GO:0008782">
    <property type="term" value="F:adenosylhomocysteine nucleosidase activity"/>
    <property type="evidence" value="ECO:0007669"/>
    <property type="project" value="UniProtKB-EC"/>
</dbReference>
<evidence type="ECO:0000256" key="2">
    <source>
        <dbReference type="ARBA" id="ARBA00011974"/>
    </source>
</evidence>
<dbReference type="SUPFAM" id="SSF53167">
    <property type="entry name" value="Purine and uridine phosphorylases"/>
    <property type="match status" value="1"/>
</dbReference>
<dbReference type="Pfam" id="PF01048">
    <property type="entry name" value="PNP_UDP_1"/>
    <property type="match status" value="1"/>
</dbReference>
<sequence length="235" mass="25506">MGYRKLGLIGAMEEEIERFHGGMENVVTEERAGIRFASGQFAGMPVVVCKSGVGKVNAAVCTQILIDRYEVDAVVFTGVAGAVNPALNIGDIVVSTECIQHDVDVTALGFERGIIPYQDNSIYQADEKLRQLALDCANELFPGRTVSGRILSGDQFIADRSLVRELHETMDGACTEMEGASVAQVCEMNKIPFVVIRSMSDKADGSAHVNFTEFTRLAADHSYQIVEKLVSRLVG</sequence>
<evidence type="ECO:0000256" key="5">
    <source>
        <dbReference type="ARBA" id="ARBA00023167"/>
    </source>
</evidence>
<evidence type="ECO:0000313" key="7">
    <source>
        <dbReference type="EMBL" id="MFD0869775.1"/>
    </source>
</evidence>
<protein>
    <recommendedName>
        <fullName evidence="2">adenosylhomocysteine nucleosidase</fullName>
        <ecNumber evidence="2">3.2.2.9</ecNumber>
    </recommendedName>
</protein>
<dbReference type="InterPro" id="IPR010049">
    <property type="entry name" value="MTA_SAH_Nsdase"/>
</dbReference>
<dbReference type="RefSeq" id="WP_379288245.1">
    <property type="nucleotide sequence ID" value="NZ_JBHTIU010000036.1"/>
</dbReference>
<keyword evidence="4 7" id="KW-0378">Hydrolase</keyword>
<proteinExistence type="predicted"/>
<dbReference type="EMBL" id="JBHTIU010000036">
    <property type="protein sequence ID" value="MFD0869775.1"/>
    <property type="molecule type" value="Genomic_DNA"/>
</dbReference>
<dbReference type="CDD" id="cd09008">
    <property type="entry name" value="MTAN"/>
    <property type="match status" value="1"/>
</dbReference>
<evidence type="ECO:0000313" key="8">
    <source>
        <dbReference type="Proteomes" id="UP001597120"/>
    </source>
</evidence>
<dbReference type="NCBIfam" id="NF004079">
    <property type="entry name" value="PRK05584.1"/>
    <property type="match status" value="1"/>
</dbReference>
<comment type="pathway">
    <text evidence="1">Amino-acid biosynthesis; L-methionine biosynthesis via salvage pathway; S-methyl-5-thio-alpha-D-ribose 1-phosphate from S-methyl-5'-thioadenosine (hydrolase route): step 1/2.</text>
</comment>
<dbReference type="EC" id="3.2.2.9" evidence="2"/>
<dbReference type="InterPro" id="IPR035994">
    <property type="entry name" value="Nucleoside_phosphorylase_sf"/>
</dbReference>
<comment type="caution">
    <text evidence="7">The sequence shown here is derived from an EMBL/GenBank/DDBJ whole genome shotgun (WGS) entry which is preliminary data.</text>
</comment>
<keyword evidence="5" id="KW-0486">Methionine biosynthesis</keyword>
<keyword evidence="8" id="KW-1185">Reference proteome</keyword>
<name>A0ABW3D8I6_9BACL</name>
<dbReference type="PANTHER" id="PTHR46832">
    <property type="entry name" value="5'-METHYLTHIOADENOSINE/S-ADENOSYLHOMOCYSTEINE NUCLEOSIDASE"/>
    <property type="match status" value="1"/>
</dbReference>
<dbReference type="NCBIfam" id="TIGR01704">
    <property type="entry name" value="MTA_SAH-Nsdase"/>
    <property type="match status" value="1"/>
</dbReference>
<accession>A0ABW3D8I6</accession>
<evidence type="ECO:0000256" key="4">
    <source>
        <dbReference type="ARBA" id="ARBA00022801"/>
    </source>
</evidence>
<dbReference type="PANTHER" id="PTHR46832:SF1">
    <property type="entry name" value="5'-METHYLTHIOADENOSINE_S-ADENOSYLHOMOCYSTEINE NUCLEOSIDASE"/>
    <property type="match status" value="1"/>
</dbReference>
<dbReference type="Gene3D" id="3.40.50.1580">
    <property type="entry name" value="Nucleoside phosphorylase domain"/>
    <property type="match status" value="1"/>
</dbReference>
<reference evidence="8" key="1">
    <citation type="journal article" date="2019" name="Int. J. Syst. Evol. Microbiol.">
        <title>The Global Catalogue of Microorganisms (GCM) 10K type strain sequencing project: providing services to taxonomists for standard genome sequencing and annotation.</title>
        <authorList>
            <consortium name="The Broad Institute Genomics Platform"/>
            <consortium name="The Broad Institute Genome Sequencing Center for Infectious Disease"/>
            <person name="Wu L."/>
            <person name="Ma J."/>
        </authorList>
    </citation>
    <scope>NUCLEOTIDE SEQUENCE [LARGE SCALE GENOMIC DNA]</scope>
    <source>
        <strain evidence="8">CCUG 57263</strain>
    </source>
</reference>
<organism evidence="7 8">
    <name type="scientific">Paenibacillus residui</name>
    <dbReference type="NCBI Taxonomy" id="629724"/>
    <lineage>
        <taxon>Bacteria</taxon>
        <taxon>Bacillati</taxon>
        <taxon>Bacillota</taxon>
        <taxon>Bacilli</taxon>
        <taxon>Bacillales</taxon>
        <taxon>Paenibacillaceae</taxon>
        <taxon>Paenibacillus</taxon>
    </lineage>
</organism>
<dbReference type="Proteomes" id="UP001597120">
    <property type="component" value="Unassembled WGS sequence"/>
</dbReference>
<evidence type="ECO:0000256" key="3">
    <source>
        <dbReference type="ARBA" id="ARBA00022605"/>
    </source>
</evidence>
<feature type="domain" description="Nucleoside phosphorylase" evidence="6">
    <location>
        <begin position="5"/>
        <end position="230"/>
    </location>
</feature>
<evidence type="ECO:0000259" key="6">
    <source>
        <dbReference type="Pfam" id="PF01048"/>
    </source>
</evidence>
<keyword evidence="3" id="KW-0028">Amino-acid biosynthesis</keyword>
<evidence type="ECO:0000256" key="1">
    <source>
        <dbReference type="ARBA" id="ARBA00004945"/>
    </source>
</evidence>
<gene>
    <name evidence="7" type="ORF">ACFQ03_11480</name>
</gene>
<dbReference type="InterPro" id="IPR000845">
    <property type="entry name" value="Nucleoside_phosphorylase_d"/>
</dbReference>
<keyword evidence="7" id="KW-0326">Glycosidase</keyword>